<dbReference type="EMBL" id="AAZO01005570">
    <property type="status" value="NOT_ANNOTATED_CDS"/>
    <property type="molecule type" value="Genomic_DNA"/>
</dbReference>
<name>E0VV30_PEDHC</name>
<dbReference type="OrthoDB" id="411064at2759"/>
<dbReference type="CTD" id="8230684"/>
<dbReference type="EnsemblMetazoa" id="PHUM458190-RA">
    <property type="protein sequence ID" value="PHUM458190-PA"/>
    <property type="gene ID" value="PHUM458190"/>
</dbReference>
<keyword evidence="4" id="KW-0378">Hydrolase</keyword>
<dbReference type="EC" id="4.1.1.68" evidence="4"/>
<gene>
    <name evidence="5" type="primary">8230684</name>
    <name evidence="4" type="ORF">Phum_PHUM458190</name>
</gene>
<keyword evidence="4" id="KW-0456">Lyase</keyword>
<reference evidence="5" key="3">
    <citation type="submission" date="2021-02" db="UniProtKB">
        <authorList>
            <consortium name="EnsemblMetazoa"/>
        </authorList>
    </citation>
    <scope>IDENTIFICATION</scope>
    <source>
        <strain evidence="5">USDA</strain>
    </source>
</reference>
<dbReference type="Pfam" id="PF01557">
    <property type="entry name" value="FAA_hydrolase"/>
    <property type="match status" value="1"/>
</dbReference>
<sequence length="287" mass="31996">MRFVQFCYKTKLPRLGIQLEPNGKIVDLNANNSNLPNSLLELIRGGNDLLTDVKKTLKSSSESILQEDVKLLPPITNPDKIICVALNYKDHCNEYGLPFPQEPIFFSKFSSCIIGPNDNIKYPPASSKVDWEVELAVVIGRKAYNIPETTSSDYIFGYTIAQDISARDWQKMFNGGQFLLGKAMDTFCPLGPAVVKKEYIKDVYNLGLRTKVNDEIKQDSNTKNLIHPISYLISRLSRCVTLLPGDIILTGTPSGVGFARNPPEFLIPGDIITSEIDEIGLIKNKIL</sequence>
<dbReference type="VEuPathDB" id="VectorBase:PHUM458190"/>
<organism>
    <name type="scientific">Pediculus humanus subsp. corporis</name>
    <name type="common">Body louse</name>
    <dbReference type="NCBI Taxonomy" id="121224"/>
    <lineage>
        <taxon>Eukaryota</taxon>
        <taxon>Metazoa</taxon>
        <taxon>Ecdysozoa</taxon>
        <taxon>Arthropoda</taxon>
        <taxon>Hexapoda</taxon>
        <taxon>Insecta</taxon>
        <taxon>Pterygota</taxon>
        <taxon>Neoptera</taxon>
        <taxon>Paraneoptera</taxon>
        <taxon>Psocodea</taxon>
        <taxon>Troctomorpha</taxon>
        <taxon>Phthiraptera</taxon>
        <taxon>Anoplura</taxon>
        <taxon>Pediculidae</taxon>
        <taxon>Pediculus</taxon>
    </lineage>
</organism>
<evidence type="ECO:0000313" key="6">
    <source>
        <dbReference type="Proteomes" id="UP000009046"/>
    </source>
</evidence>
<dbReference type="PANTHER" id="PTHR42796:SF4">
    <property type="entry name" value="FUMARYLACETOACETATE HYDROLASE DOMAIN-CONTAINING PROTEIN 2A"/>
    <property type="match status" value="1"/>
</dbReference>
<dbReference type="FunCoup" id="E0VV30">
    <property type="interactions" value="68"/>
</dbReference>
<reference evidence="4" key="1">
    <citation type="submission" date="2007-04" db="EMBL/GenBank/DDBJ databases">
        <title>Annotation of Pediculus humanus corporis strain USDA.</title>
        <authorList>
            <person name="Kirkness E."/>
            <person name="Hannick L."/>
            <person name="Hass B."/>
            <person name="Bruggner R."/>
            <person name="Lawson D."/>
            <person name="Bidwell S."/>
            <person name="Joardar V."/>
            <person name="Caler E."/>
            <person name="Walenz B."/>
            <person name="Inman J."/>
            <person name="Schobel S."/>
            <person name="Galinsky K."/>
            <person name="Amedeo P."/>
            <person name="Strausberg R."/>
        </authorList>
    </citation>
    <scope>NUCLEOTIDE SEQUENCE</scope>
    <source>
        <strain evidence="4">USDA</strain>
    </source>
</reference>
<dbReference type="GO" id="GO:0046872">
    <property type="term" value="F:metal ion binding"/>
    <property type="evidence" value="ECO:0007669"/>
    <property type="project" value="UniProtKB-KW"/>
</dbReference>
<keyword evidence="6" id="KW-1185">Reference proteome</keyword>
<protein>
    <submittedName>
        <fullName evidence="4 5">Fumarylacetoacetate hydrolase, putative</fullName>
        <ecNumber evidence="4">4.1.1.68</ecNumber>
        <ecNumber evidence="4">5.3.3.10</ecNumber>
    </submittedName>
</protein>
<evidence type="ECO:0000256" key="2">
    <source>
        <dbReference type="ARBA" id="ARBA00022723"/>
    </source>
</evidence>
<dbReference type="AlphaFoldDB" id="E0VV30"/>
<evidence type="ECO:0000313" key="4">
    <source>
        <dbReference type="EMBL" id="EEB17236.1"/>
    </source>
</evidence>
<dbReference type="FunFam" id="3.90.850.10:FF:000002">
    <property type="entry name" value="2-hydroxyhepta-2,4-diene-1,7-dioate isomerase"/>
    <property type="match status" value="1"/>
</dbReference>
<accession>E0VV30</accession>
<dbReference type="Proteomes" id="UP000009046">
    <property type="component" value="Unassembled WGS sequence"/>
</dbReference>
<dbReference type="eggNOG" id="KOG1535">
    <property type="taxonomic scope" value="Eukaryota"/>
</dbReference>
<dbReference type="STRING" id="121224.E0VV30"/>
<dbReference type="OMA" id="CNKIVAP"/>
<dbReference type="GeneID" id="8230684"/>
<feature type="domain" description="Fumarylacetoacetase-like C-terminal" evidence="3">
    <location>
        <begin position="80"/>
        <end position="286"/>
    </location>
</feature>
<evidence type="ECO:0000259" key="3">
    <source>
        <dbReference type="Pfam" id="PF01557"/>
    </source>
</evidence>
<dbReference type="InParanoid" id="E0VV30"/>
<dbReference type="GO" id="GO:0018800">
    <property type="term" value="F:5-oxopent-3-ene-1,2,5-tricarboxylate decarboxylase activity"/>
    <property type="evidence" value="ECO:0007669"/>
    <property type="project" value="UniProtKB-EC"/>
</dbReference>
<dbReference type="InterPro" id="IPR036663">
    <property type="entry name" value="Fumarylacetoacetase_C_sf"/>
</dbReference>
<comment type="similarity">
    <text evidence="1">Belongs to the FAH family.</text>
</comment>
<dbReference type="GO" id="GO:0008704">
    <property type="term" value="F:5-carboxymethyl-2-hydroxymuconate delta-isomerase activity"/>
    <property type="evidence" value="ECO:0007669"/>
    <property type="project" value="UniProtKB-EC"/>
</dbReference>
<evidence type="ECO:0000256" key="1">
    <source>
        <dbReference type="ARBA" id="ARBA00010211"/>
    </source>
</evidence>
<dbReference type="EC" id="5.3.3.10" evidence="4"/>
<dbReference type="EMBL" id="DS235802">
    <property type="protein sequence ID" value="EEB17236.1"/>
    <property type="molecule type" value="Genomic_DNA"/>
</dbReference>
<dbReference type="HOGENOM" id="CLU_028458_3_2_1"/>
<dbReference type="GO" id="GO:0006107">
    <property type="term" value="P:oxaloacetate metabolic process"/>
    <property type="evidence" value="ECO:0007669"/>
    <property type="project" value="UniProtKB-ARBA"/>
</dbReference>
<dbReference type="InterPro" id="IPR011234">
    <property type="entry name" value="Fumarylacetoacetase-like_C"/>
</dbReference>
<dbReference type="RefSeq" id="XP_002429974.1">
    <property type="nucleotide sequence ID" value="XM_002429929.1"/>
</dbReference>
<dbReference type="GO" id="GO:0016787">
    <property type="term" value="F:hydrolase activity"/>
    <property type="evidence" value="ECO:0007669"/>
    <property type="project" value="UniProtKB-KW"/>
</dbReference>
<dbReference type="InterPro" id="IPR051121">
    <property type="entry name" value="FAH"/>
</dbReference>
<keyword evidence="4" id="KW-0413">Isomerase</keyword>
<dbReference type="PANTHER" id="PTHR42796">
    <property type="entry name" value="FUMARYLACETOACETATE HYDROLASE DOMAIN-CONTAINING PROTEIN 2A-RELATED"/>
    <property type="match status" value="1"/>
</dbReference>
<reference evidence="4" key="2">
    <citation type="submission" date="2007-04" db="EMBL/GenBank/DDBJ databases">
        <title>The genome of the human body louse.</title>
        <authorList>
            <consortium name="The Human Body Louse Genome Consortium"/>
            <person name="Kirkness E."/>
            <person name="Walenz B."/>
            <person name="Hass B."/>
            <person name="Bruggner R."/>
            <person name="Strausberg R."/>
        </authorList>
    </citation>
    <scope>NUCLEOTIDE SEQUENCE</scope>
    <source>
        <strain evidence="4">USDA</strain>
    </source>
</reference>
<dbReference type="GO" id="GO:0050163">
    <property type="term" value="F:oxaloacetate tautomerase activity"/>
    <property type="evidence" value="ECO:0007669"/>
    <property type="project" value="UniProtKB-ARBA"/>
</dbReference>
<keyword evidence="2" id="KW-0479">Metal-binding</keyword>
<evidence type="ECO:0000313" key="5">
    <source>
        <dbReference type="EnsemblMetazoa" id="PHUM458190-PA"/>
    </source>
</evidence>
<proteinExistence type="inferred from homology"/>
<dbReference type="Gene3D" id="3.90.850.10">
    <property type="entry name" value="Fumarylacetoacetase-like, C-terminal domain"/>
    <property type="match status" value="1"/>
</dbReference>
<dbReference type="KEGG" id="phu:Phum_PHUM458190"/>
<dbReference type="SUPFAM" id="SSF56529">
    <property type="entry name" value="FAH"/>
    <property type="match status" value="1"/>
</dbReference>